<dbReference type="PROSITE" id="PS51257">
    <property type="entry name" value="PROKAR_LIPOPROTEIN"/>
    <property type="match status" value="1"/>
</dbReference>
<organism evidence="3 4">
    <name type="scientific">Maribacter litopenaei</name>
    <dbReference type="NCBI Taxonomy" id="2976127"/>
    <lineage>
        <taxon>Bacteria</taxon>
        <taxon>Pseudomonadati</taxon>
        <taxon>Bacteroidota</taxon>
        <taxon>Flavobacteriia</taxon>
        <taxon>Flavobacteriales</taxon>
        <taxon>Flavobacteriaceae</taxon>
        <taxon>Maribacter</taxon>
    </lineage>
</organism>
<reference evidence="3" key="1">
    <citation type="submission" date="2022-09" db="EMBL/GenBank/DDBJ databases">
        <title>Maribacter litopenaei sp. nov., isolated from the intestinal tract of the Pacific White Shrimp, Litopenaeus vannamei.</title>
        <authorList>
            <person name="Kim S.Y."/>
            <person name="Hwang C.Y."/>
        </authorList>
    </citation>
    <scope>NUCLEOTIDE SEQUENCE</scope>
    <source>
        <strain evidence="3">HL-LV01</strain>
    </source>
</reference>
<proteinExistence type="inferred from homology"/>
<evidence type="ECO:0000256" key="2">
    <source>
        <dbReference type="SAM" id="SignalP"/>
    </source>
</evidence>
<gene>
    <name evidence="3" type="ORF">NYZ99_02175</name>
</gene>
<feature type="signal peptide" evidence="2">
    <location>
        <begin position="1"/>
        <end position="24"/>
    </location>
</feature>
<dbReference type="SUPFAM" id="SSF49329">
    <property type="entry name" value="Cu,Zn superoxide dismutase-like"/>
    <property type="match status" value="5"/>
</dbReference>
<evidence type="ECO:0000256" key="1">
    <source>
        <dbReference type="ARBA" id="ARBA00010457"/>
    </source>
</evidence>
<evidence type="ECO:0000313" key="3">
    <source>
        <dbReference type="EMBL" id="UWX55389.1"/>
    </source>
</evidence>
<dbReference type="Proteomes" id="UP001059209">
    <property type="component" value="Chromosome"/>
</dbReference>
<name>A0ABY5Y9L0_9FLAO</name>
<sequence>MKLRKTIRFILPIVMGAMLFTSCSDDDGDFIPPIIDGGDSETYQLSSVSNPDITGTAKFVDNGDNSITVELELQNTPSGGMHPAHIHFNTAAEGGDIAITLGTVDGSTGMSSVTFSTLDDGTAISYEELLDFDGYINVHTSADDLGTLVAQGDIGQNELTGDTKVYELGSVAVEEISGTATFSERVNGEALATIVLNNTPADGMHPGHIHMNTAAEGGDIAFTFNPVDGATGMSKTNVSNLDDDSDFGYNDVLTYDGYINIHLSADNLATLVAQGDIGQNELTGEAKTYELGSVDVEGIDGTATFEERVNGEALATIMLNNTPEDGTHPGHIHMNTAAEGGDIAFTFNPVDGATGMSKTNVAALDDDTAFGYAQVLEVDGYINIHLSADDLATLVAQGDIGQNELTGESKTYELGSVAVPTISGTATFAERLNGEALAIIMLDGTPDGGMHPGHIHGNSAAESGDILFTFNPVDGTTGMSKTNVATLDDDSAFGYDDILIIDGYINIHLSADDLGTLVAQGDIGENELTGTSKTYALNTVDVPGISGNATFFERVSGDALAVIELTGTPADGVHPAHIHANSAAETGPIIFTFNPVDGTTGISKTHVDILDDETPFSYQGVLDVDGYINVHLSPR</sequence>
<keyword evidence="2" id="KW-0732">Signal</keyword>
<feature type="chain" id="PRO_5047548322" evidence="2">
    <location>
        <begin position="25"/>
        <end position="635"/>
    </location>
</feature>
<keyword evidence="4" id="KW-1185">Reference proteome</keyword>
<protein>
    <submittedName>
        <fullName evidence="3">CHRD domain-containing protein</fullName>
    </submittedName>
</protein>
<accession>A0ABY5Y9L0</accession>
<dbReference type="InterPro" id="IPR036423">
    <property type="entry name" value="SOD-like_Cu/Zn_dom_sf"/>
</dbReference>
<comment type="similarity">
    <text evidence="1">Belongs to the Cu-Zn superoxide dismutase family.</text>
</comment>
<dbReference type="EMBL" id="CP104205">
    <property type="protein sequence ID" value="UWX55389.1"/>
    <property type="molecule type" value="Genomic_DNA"/>
</dbReference>
<dbReference type="RefSeq" id="WP_260573265.1">
    <property type="nucleotide sequence ID" value="NZ_CP104205.1"/>
</dbReference>
<evidence type="ECO:0000313" key="4">
    <source>
        <dbReference type="Proteomes" id="UP001059209"/>
    </source>
</evidence>